<accession>A0ABP8SJR0</accession>
<dbReference type="InterPro" id="IPR011990">
    <property type="entry name" value="TPR-like_helical_dom_sf"/>
</dbReference>
<comment type="caution">
    <text evidence="1">The sequence shown here is derived from an EMBL/GenBank/DDBJ whole genome shotgun (WGS) entry which is preliminary data.</text>
</comment>
<evidence type="ECO:0000313" key="2">
    <source>
        <dbReference type="Proteomes" id="UP001500307"/>
    </source>
</evidence>
<dbReference type="SUPFAM" id="SSF81901">
    <property type="entry name" value="HCP-like"/>
    <property type="match status" value="1"/>
</dbReference>
<organism evidence="1 2">
    <name type="scientific">Micromonospora coerulea</name>
    <dbReference type="NCBI Taxonomy" id="47856"/>
    <lineage>
        <taxon>Bacteria</taxon>
        <taxon>Bacillati</taxon>
        <taxon>Actinomycetota</taxon>
        <taxon>Actinomycetes</taxon>
        <taxon>Micromonosporales</taxon>
        <taxon>Micromonosporaceae</taxon>
        <taxon>Micromonospora</taxon>
    </lineage>
</organism>
<dbReference type="EMBL" id="BAABGU010000011">
    <property type="protein sequence ID" value="GAA4568774.1"/>
    <property type="molecule type" value="Genomic_DNA"/>
</dbReference>
<dbReference type="Proteomes" id="UP001500307">
    <property type="component" value="Unassembled WGS sequence"/>
</dbReference>
<protein>
    <recommendedName>
        <fullName evidence="3">Tetratricopeptide repeat protein</fullName>
    </recommendedName>
</protein>
<dbReference type="Gene3D" id="1.25.40.10">
    <property type="entry name" value="Tetratricopeptide repeat domain"/>
    <property type="match status" value="1"/>
</dbReference>
<dbReference type="RefSeq" id="WP_346118963.1">
    <property type="nucleotide sequence ID" value="NZ_BAABGU010000011.1"/>
</dbReference>
<keyword evidence="2" id="KW-1185">Reference proteome</keyword>
<sequence length="263" mass="28334">MGRGSFWSGIVDGALWLVFVDSVRARTRAEAYAAGYARAVVRRASRPRAIAALVTEAERNLAKGKPAIAEALYRRAAEAGSHQAVVRLVNWPGIREDRTAVEAVYRVAVAAGDVHSLPGLALVRARQGDTAEARELFQQAIEVGCVDALTGYAAFLRSFGDPGESSKEIQRCRDEMAGGETRAVALLGALLLTEPDCGNEAEAVLRRGAELLENRSRALLAALLLDRGAVSEASELVRRLRATGDEHVRLYAERLAKEYALPA</sequence>
<proteinExistence type="predicted"/>
<gene>
    <name evidence="1" type="ORF">GCM10023176_23860</name>
</gene>
<name>A0ABP8SJR0_9ACTN</name>
<reference evidence="2" key="1">
    <citation type="journal article" date="2019" name="Int. J. Syst. Evol. Microbiol.">
        <title>The Global Catalogue of Microorganisms (GCM) 10K type strain sequencing project: providing services to taxonomists for standard genome sequencing and annotation.</title>
        <authorList>
            <consortium name="The Broad Institute Genomics Platform"/>
            <consortium name="The Broad Institute Genome Sequencing Center for Infectious Disease"/>
            <person name="Wu L."/>
            <person name="Ma J."/>
        </authorList>
    </citation>
    <scope>NUCLEOTIDE SEQUENCE [LARGE SCALE GENOMIC DNA]</scope>
    <source>
        <strain evidence="2">JCM 3175</strain>
    </source>
</reference>
<evidence type="ECO:0008006" key="3">
    <source>
        <dbReference type="Google" id="ProtNLM"/>
    </source>
</evidence>
<evidence type="ECO:0000313" key="1">
    <source>
        <dbReference type="EMBL" id="GAA4568774.1"/>
    </source>
</evidence>